<dbReference type="AlphaFoldDB" id="A0A9P0JKU2"/>
<keyword evidence="1" id="KW-0175">Coiled coil</keyword>
<feature type="coiled-coil region" evidence="1">
    <location>
        <begin position="167"/>
        <end position="194"/>
    </location>
</feature>
<protein>
    <submittedName>
        <fullName evidence="3">Uncharacterized protein</fullName>
    </submittedName>
</protein>
<feature type="region of interest" description="Disordered" evidence="2">
    <location>
        <begin position="1"/>
        <end position="24"/>
    </location>
</feature>
<reference evidence="3" key="2">
    <citation type="submission" date="2022-10" db="EMBL/GenBank/DDBJ databases">
        <authorList>
            <consortium name="ENA_rothamsted_submissions"/>
            <consortium name="culmorum"/>
            <person name="King R."/>
        </authorList>
    </citation>
    <scope>NUCLEOTIDE SEQUENCE</scope>
</reference>
<feature type="compositionally biased region" description="Basic residues" evidence="2">
    <location>
        <begin position="70"/>
        <end position="100"/>
    </location>
</feature>
<dbReference type="EMBL" id="OU899037">
    <property type="protein sequence ID" value="CAH1738721.1"/>
    <property type="molecule type" value="Genomic_DNA"/>
</dbReference>
<gene>
    <name evidence="3" type="ORF">APHIGO_LOCUS11996</name>
</gene>
<feature type="compositionally biased region" description="Basic and acidic residues" evidence="2">
    <location>
        <begin position="60"/>
        <end position="69"/>
    </location>
</feature>
<organism evidence="3 4">
    <name type="scientific">Aphis gossypii</name>
    <name type="common">Cotton aphid</name>
    <dbReference type="NCBI Taxonomy" id="80765"/>
    <lineage>
        <taxon>Eukaryota</taxon>
        <taxon>Metazoa</taxon>
        <taxon>Ecdysozoa</taxon>
        <taxon>Arthropoda</taxon>
        <taxon>Hexapoda</taxon>
        <taxon>Insecta</taxon>
        <taxon>Pterygota</taxon>
        <taxon>Neoptera</taxon>
        <taxon>Paraneoptera</taxon>
        <taxon>Hemiptera</taxon>
        <taxon>Sternorrhyncha</taxon>
        <taxon>Aphidomorpha</taxon>
        <taxon>Aphidoidea</taxon>
        <taxon>Aphididae</taxon>
        <taxon>Aphidini</taxon>
        <taxon>Aphis</taxon>
        <taxon>Aphis</taxon>
    </lineage>
</organism>
<accession>A0A9P0JKU2</accession>
<evidence type="ECO:0000313" key="4">
    <source>
        <dbReference type="Proteomes" id="UP001154329"/>
    </source>
</evidence>
<name>A0A9P0JKU2_APHGO</name>
<proteinExistence type="predicted"/>
<sequence>MAKKNNKSKKKSNKKTKKPTNIIKTIDTVIPISTPVGSVHFDEFLKICKEPKLIQNIVEPAKKTNDSKKSKSKKSKKAKKAKKPKKPKKPKKSKKSKKKEKIGISKIKVVVKPDDVPPSPQPTLFPLIKTLLLPSNDDAIDENALFSEFVVGKPETLILKQSSIREITVIEQQANNTVDEINILEEKIKTLMEKPKLTESETIELENQQFLVMELLNDFENNLAKIRDIFKNDNLESANETDADVEDTKCQITVKSESQHKNVEKWYETNDLSYLLSPNASFDKGVTVSEGLLVIFDELKDQKTSPKTNAKQNDVFKRLKTKFSILLPPPNLENNKQYLTWIDKKLHKDHQDMLNGTKNLKIFQCWNELELKYNIINALIISMKDAIKSTSPFYYASDSTKSQFLVDQSILVQALDEFKRKTKDTFLRAGLEKYWTINPETIRLGARPCFDVTICQRNTVIDNLVPLDKRKFSFLQRNLIKMNDENCKETIKTSNSKTSEIEVGNTNYN</sequence>
<feature type="compositionally biased region" description="Basic residues" evidence="2">
    <location>
        <begin position="1"/>
        <end position="18"/>
    </location>
</feature>
<feature type="region of interest" description="Disordered" evidence="2">
    <location>
        <begin position="59"/>
        <end position="101"/>
    </location>
</feature>
<evidence type="ECO:0000256" key="2">
    <source>
        <dbReference type="SAM" id="MobiDB-lite"/>
    </source>
</evidence>
<dbReference type="Proteomes" id="UP001154329">
    <property type="component" value="Chromosome 4"/>
</dbReference>
<keyword evidence="4" id="KW-1185">Reference proteome</keyword>
<reference evidence="3" key="1">
    <citation type="submission" date="2022-02" db="EMBL/GenBank/DDBJ databases">
        <authorList>
            <person name="King R."/>
        </authorList>
    </citation>
    <scope>NUCLEOTIDE SEQUENCE</scope>
</reference>
<evidence type="ECO:0000256" key="1">
    <source>
        <dbReference type="SAM" id="Coils"/>
    </source>
</evidence>
<evidence type="ECO:0000313" key="3">
    <source>
        <dbReference type="EMBL" id="CAH1738721.1"/>
    </source>
</evidence>